<dbReference type="PhylomeDB" id="B4JAP4"/>
<dbReference type="InterPro" id="IPR042178">
    <property type="entry name" value="Serpin_sf_1"/>
</dbReference>
<feature type="domain" description="Serpin" evidence="4">
    <location>
        <begin position="113"/>
        <end position="544"/>
    </location>
</feature>
<dbReference type="EMBL" id="CH916368">
    <property type="protein sequence ID" value="EDW03852.1"/>
    <property type="molecule type" value="Genomic_DNA"/>
</dbReference>
<evidence type="ECO:0000256" key="2">
    <source>
        <dbReference type="ARBA" id="ARBA00022900"/>
    </source>
</evidence>
<sequence>MAFACLFSIGNSDLGLHRDIRNPDNPEVQEYIHMQQRFQTAQASLPTRPPLASPALVAGVRPYSSTTSQPRPVFAPLPAAAPVPIAPSYVAPYRPSPPAVDVRASDDIARNILTFTHQLANQINENYRKTTIFSPLSIVSALALLLVGAKGRSYSELAAVFGLNDIIQLHEQFGLMVNDVQQPTIKTTSPLRQLDEWHYNIRRSLRNYPKNRNAPHELHVANGLFVQQGYSLNPDYRQAIYEVYNSDVKILDFENNPTLAKNMINAWVSKHTRGKIDNIIADELPHTTRMIMANALYFKAMWEIDFIVGSTRVEDFYPNGEGTQPAIPVEMMVGAGSFPYYEDVQLNCRIIGLPYHGNLTTMYIIQPMRSSVEQLSYLQQSLTADVIEQMIRQMVRRSIIVAFPKLHITESLKLQRLLQRMGLAGIFMGAQSDFALIGNEASKTPAYSAVNSGLSSLENLNAQRRAAMQPNQLPTPPSELMVADILHKVDFVVNEQGTEAAAASAAVLKKSGPDVVFRAETPFIVLVRSDLTKLPLFYGIINEPPAASPSTHRNI</sequence>
<comment type="similarity">
    <text evidence="3">Belongs to the serpin family.</text>
</comment>
<dbReference type="SMART" id="SM00093">
    <property type="entry name" value="SERPIN"/>
    <property type="match status" value="1"/>
</dbReference>
<keyword evidence="6" id="KW-1185">Reference proteome</keyword>
<dbReference type="OrthoDB" id="9518664at2759"/>
<reference evidence="5 6" key="1">
    <citation type="journal article" date="2007" name="Nature">
        <title>Evolution of genes and genomes on the Drosophila phylogeny.</title>
        <authorList>
            <consortium name="Drosophila 12 Genomes Consortium"/>
            <person name="Clark A.G."/>
            <person name="Eisen M.B."/>
            <person name="Smith D.R."/>
            <person name="Bergman C.M."/>
            <person name="Oliver B."/>
            <person name="Markow T.A."/>
            <person name="Kaufman T.C."/>
            <person name="Kellis M."/>
            <person name="Gelbart W."/>
            <person name="Iyer V.N."/>
            <person name="Pollard D.A."/>
            <person name="Sackton T.B."/>
            <person name="Larracuente A.M."/>
            <person name="Singh N.D."/>
            <person name="Abad J.P."/>
            <person name="Abt D.N."/>
            <person name="Adryan B."/>
            <person name="Aguade M."/>
            <person name="Akashi H."/>
            <person name="Anderson W.W."/>
            <person name="Aquadro C.F."/>
            <person name="Ardell D.H."/>
            <person name="Arguello R."/>
            <person name="Artieri C.G."/>
            <person name="Barbash D.A."/>
            <person name="Barker D."/>
            <person name="Barsanti P."/>
            <person name="Batterham P."/>
            <person name="Batzoglou S."/>
            <person name="Begun D."/>
            <person name="Bhutkar A."/>
            <person name="Blanco E."/>
            <person name="Bosak S.A."/>
            <person name="Bradley R.K."/>
            <person name="Brand A.D."/>
            <person name="Brent M.R."/>
            <person name="Brooks A.N."/>
            <person name="Brown R.H."/>
            <person name="Butlin R.K."/>
            <person name="Caggese C."/>
            <person name="Calvi B.R."/>
            <person name="Bernardo de Carvalho A."/>
            <person name="Caspi A."/>
            <person name="Castrezana S."/>
            <person name="Celniker S.E."/>
            <person name="Chang J.L."/>
            <person name="Chapple C."/>
            <person name="Chatterji S."/>
            <person name="Chinwalla A."/>
            <person name="Civetta A."/>
            <person name="Clifton S.W."/>
            <person name="Comeron J.M."/>
            <person name="Costello J.C."/>
            <person name="Coyne J.A."/>
            <person name="Daub J."/>
            <person name="David R.G."/>
            <person name="Delcher A.L."/>
            <person name="Delehaunty K."/>
            <person name="Do C.B."/>
            <person name="Ebling H."/>
            <person name="Edwards K."/>
            <person name="Eickbush T."/>
            <person name="Evans J.D."/>
            <person name="Filipski A."/>
            <person name="Findeiss S."/>
            <person name="Freyhult E."/>
            <person name="Fulton L."/>
            <person name="Fulton R."/>
            <person name="Garcia A.C."/>
            <person name="Gardiner A."/>
            <person name="Garfield D.A."/>
            <person name="Garvin B.E."/>
            <person name="Gibson G."/>
            <person name="Gilbert D."/>
            <person name="Gnerre S."/>
            <person name="Godfrey J."/>
            <person name="Good R."/>
            <person name="Gotea V."/>
            <person name="Gravely B."/>
            <person name="Greenberg A.J."/>
            <person name="Griffiths-Jones S."/>
            <person name="Gross S."/>
            <person name="Guigo R."/>
            <person name="Gustafson E.A."/>
            <person name="Haerty W."/>
            <person name="Hahn M.W."/>
            <person name="Halligan D.L."/>
            <person name="Halpern A.L."/>
            <person name="Halter G.M."/>
            <person name="Han M.V."/>
            <person name="Heger A."/>
            <person name="Hillier L."/>
            <person name="Hinrichs A.S."/>
            <person name="Holmes I."/>
            <person name="Hoskins R.A."/>
            <person name="Hubisz M.J."/>
            <person name="Hultmark D."/>
            <person name="Huntley M.A."/>
            <person name="Jaffe D.B."/>
            <person name="Jagadeeshan S."/>
            <person name="Jeck W.R."/>
            <person name="Johnson J."/>
            <person name="Jones C.D."/>
            <person name="Jordan W.C."/>
            <person name="Karpen G.H."/>
            <person name="Kataoka E."/>
            <person name="Keightley P.D."/>
            <person name="Kheradpour P."/>
            <person name="Kirkness E.F."/>
            <person name="Koerich L.B."/>
            <person name="Kristiansen K."/>
            <person name="Kudrna D."/>
            <person name="Kulathinal R.J."/>
            <person name="Kumar S."/>
            <person name="Kwok R."/>
            <person name="Lander E."/>
            <person name="Langley C.H."/>
            <person name="Lapoint R."/>
            <person name="Lazzaro B.P."/>
            <person name="Lee S.J."/>
            <person name="Levesque L."/>
            <person name="Li R."/>
            <person name="Lin C.F."/>
            <person name="Lin M.F."/>
            <person name="Lindblad-Toh K."/>
            <person name="Llopart A."/>
            <person name="Long M."/>
            <person name="Low L."/>
            <person name="Lozovsky E."/>
            <person name="Lu J."/>
            <person name="Luo M."/>
            <person name="Machado C.A."/>
            <person name="Makalowski W."/>
            <person name="Marzo M."/>
            <person name="Matsuda M."/>
            <person name="Matzkin L."/>
            <person name="McAllister B."/>
            <person name="McBride C.S."/>
            <person name="McKernan B."/>
            <person name="McKernan K."/>
            <person name="Mendez-Lago M."/>
            <person name="Minx P."/>
            <person name="Mollenhauer M.U."/>
            <person name="Montooth K."/>
            <person name="Mount S.M."/>
            <person name="Mu X."/>
            <person name="Myers E."/>
            <person name="Negre B."/>
            <person name="Newfeld S."/>
            <person name="Nielsen R."/>
            <person name="Noor M.A."/>
            <person name="O'Grady P."/>
            <person name="Pachter L."/>
            <person name="Papaceit M."/>
            <person name="Parisi M.J."/>
            <person name="Parisi M."/>
            <person name="Parts L."/>
            <person name="Pedersen J.S."/>
            <person name="Pesole G."/>
            <person name="Phillippy A.M."/>
            <person name="Ponting C.P."/>
            <person name="Pop M."/>
            <person name="Porcelli D."/>
            <person name="Powell J.R."/>
            <person name="Prohaska S."/>
            <person name="Pruitt K."/>
            <person name="Puig M."/>
            <person name="Quesneville H."/>
            <person name="Ram K.R."/>
            <person name="Rand D."/>
            <person name="Rasmussen M.D."/>
            <person name="Reed L.K."/>
            <person name="Reenan R."/>
            <person name="Reily A."/>
            <person name="Remington K.A."/>
            <person name="Rieger T.T."/>
            <person name="Ritchie M.G."/>
            <person name="Robin C."/>
            <person name="Rogers Y.H."/>
            <person name="Rohde C."/>
            <person name="Rozas J."/>
            <person name="Rubenfield M.J."/>
            <person name="Ruiz A."/>
            <person name="Russo S."/>
            <person name="Salzberg S.L."/>
            <person name="Sanchez-Gracia A."/>
            <person name="Saranga D.J."/>
            <person name="Sato H."/>
            <person name="Schaeffer S.W."/>
            <person name="Schatz M.C."/>
            <person name="Schlenke T."/>
            <person name="Schwartz R."/>
            <person name="Segarra C."/>
            <person name="Singh R.S."/>
            <person name="Sirot L."/>
            <person name="Sirota M."/>
            <person name="Sisneros N.B."/>
            <person name="Smith C.D."/>
            <person name="Smith T.F."/>
            <person name="Spieth J."/>
            <person name="Stage D.E."/>
            <person name="Stark A."/>
            <person name="Stephan W."/>
            <person name="Strausberg R.L."/>
            <person name="Strempel S."/>
            <person name="Sturgill D."/>
            <person name="Sutton G."/>
            <person name="Sutton G.G."/>
            <person name="Tao W."/>
            <person name="Teichmann S."/>
            <person name="Tobari Y.N."/>
            <person name="Tomimura Y."/>
            <person name="Tsolas J.M."/>
            <person name="Valente V.L."/>
            <person name="Venter E."/>
            <person name="Venter J.C."/>
            <person name="Vicario S."/>
            <person name="Vieira F.G."/>
            <person name="Vilella A.J."/>
            <person name="Villasante A."/>
            <person name="Walenz B."/>
            <person name="Wang J."/>
            <person name="Wasserman M."/>
            <person name="Watts T."/>
            <person name="Wilson D."/>
            <person name="Wilson R.K."/>
            <person name="Wing R.A."/>
            <person name="Wolfner M.F."/>
            <person name="Wong A."/>
            <person name="Wong G.K."/>
            <person name="Wu C.I."/>
            <person name="Wu G."/>
            <person name="Yamamoto D."/>
            <person name="Yang H.P."/>
            <person name="Yang S.P."/>
            <person name="Yorke J.A."/>
            <person name="Yoshida K."/>
            <person name="Zdobnov E."/>
            <person name="Zhang P."/>
            <person name="Zhang Y."/>
            <person name="Zimin A.V."/>
            <person name="Baldwin J."/>
            <person name="Abdouelleil A."/>
            <person name="Abdulkadir J."/>
            <person name="Abebe A."/>
            <person name="Abera B."/>
            <person name="Abreu J."/>
            <person name="Acer S.C."/>
            <person name="Aftuck L."/>
            <person name="Alexander A."/>
            <person name="An P."/>
            <person name="Anderson E."/>
            <person name="Anderson S."/>
            <person name="Arachi H."/>
            <person name="Azer M."/>
            <person name="Bachantsang P."/>
            <person name="Barry A."/>
            <person name="Bayul T."/>
            <person name="Berlin A."/>
            <person name="Bessette D."/>
            <person name="Bloom T."/>
            <person name="Blye J."/>
            <person name="Boguslavskiy L."/>
            <person name="Bonnet C."/>
            <person name="Boukhgalter B."/>
            <person name="Bourzgui I."/>
            <person name="Brown A."/>
            <person name="Cahill P."/>
            <person name="Channer S."/>
            <person name="Cheshatsang Y."/>
            <person name="Chuda L."/>
            <person name="Citroen M."/>
            <person name="Collymore A."/>
            <person name="Cooke P."/>
            <person name="Costello M."/>
            <person name="D'Aco K."/>
            <person name="Daza R."/>
            <person name="De Haan G."/>
            <person name="DeGray S."/>
            <person name="DeMaso C."/>
            <person name="Dhargay N."/>
            <person name="Dooley K."/>
            <person name="Dooley E."/>
            <person name="Doricent M."/>
            <person name="Dorje P."/>
            <person name="Dorjee K."/>
            <person name="Dupes A."/>
            <person name="Elong R."/>
            <person name="Falk J."/>
            <person name="Farina A."/>
            <person name="Faro S."/>
            <person name="Ferguson D."/>
            <person name="Fisher S."/>
            <person name="Foley C.D."/>
            <person name="Franke A."/>
            <person name="Friedrich D."/>
            <person name="Gadbois L."/>
            <person name="Gearin G."/>
            <person name="Gearin C.R."/>
            <person name="Giannoukos G."/>
            <person name="Goode T."/>
            <person name="Graham J."/>
            <person name="Grandbois E."/>
            <person name="Grewal S."/>
            <person name="Gyaltsen K."/>
            <person name="Hafez N."/>
            <person name="Hagos B."/>
            <person name="Hall J."/>
            <person name="Henson C."/>
            <person name="Hollinger A."/>
            <person name="Honan T."/>
            <person name="Huard M.D."/>
            <person name="Hughes L."/>
            <person name="Hurhula B."/>
            <person name="Husby M.E."/>
            <person name="Kamat A."/>
            <person name="Kanga B."/>
            <person name="Kashin S."/>
            <person name="Khazanovich D."/>
            <person name="Kisner P."/>
            <person name="Lance K."/>
            <person name="Lara M."/>
            <person name="Lee W."/>
            <person name="Lennon N."/>
            <person name="Letendre F."/>
            <person name="LeVine R."/>
            <person name="Lipovsky A."/>
            <person name="Liu X."/>
            <person name="Liu J."/>
            <person name="Liu S."/>
            <person name="Lokyitsang T."/>
            <person name="Lokyitsang Y."/>
            <person name="Lubonja R."/>
            <person name="Lui A."/>
            <person name="MacDonald P."/>
            <person name="Magnisalis V."/>
            <person name="Maru K."/>
            <person name="Matthews C."/>
            <person name="McCusker W."/>
            <person name="McDonough S."/>
            <person name="Mehta T."/>
            <person name="Meldrim J."/>
            <person name="Meneus L."/>
            <person name="Mihai O."/>
            <person name="Mihalev A."/>
            <person name="Mihova T."/>
            <person name="Mittelman R."/>
            <person name="Mlenga V."/>
            <person name="Montmayeur A."/>
            <person name="Mulrain L."/>
            <person name="Navidi A."/>
            <person name="Naylor J."/>
            <person name="Negash T."/>
            <person name="Nguyen T."/>
            <person name="Nguyen N."/>
            <person name="Nicol R."/>
            <person name="Norbu C."/>
            <person name="Norbu N."/>
            <person name="Novod N."/>
            <person name="O'Neill B."/>
            <person name="Osman S."/>
            <person name="Markiewicz E."/>
            <person name="Oyono O.L."/>
            <person name="Patti C."/>
            <person name="Phunkhang P."/>
            <person name="Pierre F."/>
            <person name="Priest M."/>
            <person name="Raghuraman S."/>
            <person name="Rege F."/>
            <person name="Reyes R."/>
            <person name="Rise C."/>
            <person name="Rogov P."/>
            <person name="Ross K."/>
            <person name="Ryan E."/>
            <person name="Settipalli S."/>
            <person name="Shea T."/>
            <person name="Sherpa N."/>
            <person name="Shi L."/>
            <person name="Shih D."/>
            <person name="Sparrow T."/>
            <person name="Spaulding J."/>
            <person name="Stalker J."/>
            <person name="Stange-Thomann N."/>
            <person name="Stavropoulos S."/>
            <person name="Stone C."/>
            <person name="Strader C."/>
            <person name="Tesfaye S."/>
            <person name="Thomson T."/>
            <person name="Thoulutsang Y."/>
            <person name="Thoulutsang D."/>
            <person name="Topham K."/>
            <person name="Topping I."/>
            <person name="Tsamla T."/>
            <person name="Vassiliev H."/>
            <person name="Vo A."/>
            <person name="Wangchuk T."/>
            <person name="Wangdi T."/>
            <person name="Weiand M."/>
            <person name="Wilkinson J."/>
            <person name="Wilson A."/>
            <person name="Yadav S."/>
            <person name="Young G."/>
            <person name="Yu Q."/>
            <person name="Zembek L."/>
            <person name="Zhong D."/>
            <person name="Zimmer A."/>
            <person name="Zwirko Z."/>
            <person name="Jaffe D.B."/>
            <person name="Alvarez P."/>
            <person name="Brockman W."/>
            <person name="Butler J."/>
            <person name="Chin C."/>
            <person name="Gnerre S."/>
            <person name="Grabherr M."/>
            <person name="Kleber M."/>
            <person name="Mauceli E."/>
            <person name="MacCallum I."/>
        </authorList>
    </citation>
    <scope>NUCLEOTIDE SEQUENCE [LARGE SCALE GENOMIC DNA]</scope>
    <source>
        <strain evidence="6">Tucson 15287-2541.00</strain>
    </source>
</reference>
<dbReference type="InterPro" id="IPR023796">
    <property type="entry name" value="Serpin_dom"/>
</dbReference>
<dbReference type="Proteomes" id="UP000001070">
    <property type="component" value="Unassembled WGS sequence"/>
</dbReference>
<dbReference type="OMA" id="TMYVIQP"/>
<keyword evidence="1" id="KW-0646">Protease inhibitor</keyword>
<dbReference type="HOGENOM" id="CLU_023330_7_1_1"/>
<organism evidence="6">
    <name type="scientific">Drosophila grimshawi</name>
    <name type="common">Hawaiian fruit fly</name>
    <name type="synonym">Idiomyia grimshawi</name>
    <dbReference type="NCBI Taxonomy" id="7222"/>
    <lineage>
        <taxon>Eukaryota</taxon>
        <taxon>Metazoa</taxon>
        <taxon>Ecdysozoa</taxon>
        <taxon>Arthropoda</taxon>
        <taxon>Hexapoda</taxon>
        <taxon>Insecta</taxon>
        <taxon>Pterygota</taxon>
        <taxon>Neoptera</taxon>
        <taxon>Endopterygota</taxon>
        <taxon>Diptera</taxon>
        <taxon>Brachycera</taxon>
        <taxon>Muscomorpha</taxon>
        <taxon>Ephydroidea</taxon>
        <taxon>Drosophilidae</taxon>
        <taxon>Drosophila</taxon>
        <taxon>Hawaiian Drosophila</taxon>
    </lineage>
</organism>
<gene>
    <name evidence="5" type="primary">Dgri\GH11465</name>
    <name evidence="5" type="ORF">Dgri_GH11465</name>
</gene>
<dbReference type="GO" id="GO:0005615">
    <property type="term" value="C:extracellular space"/>
    <property type="evidence" value="ECO:0007669"/>
    <property type="project" value="InterPro"/>
</dbReference>
<dbReference type="InParanoid" id="B4JAP4"/>
<dbReference type="PANTHER" id="PTHR11461">
    <property type="entry name" value="SERINE PROTEASE INHIBITOR, SERPIN"/>
    <property type="match status" value="1"/>
</dbReference>
<keyword evidence="2" id="KW-0722">Serine protease inhibitor</keyword>
<evidence type="ECO:0000259" key="4">
    <source>
        <dbReference type="SMART" id="SM00093"/>
    </source>
</evidence>
<evidence type="ECO:0000313" key="5">
    <source>
        <dbReference type="EMBL" id="EDW03852.1"/>
    </source>
</evidence>
<dbReference type="InterPro" id="IPR042185">
    <property type="entry name" value="Serpin_sf_2"/>
</dbReference>
<evidence type="ECO:0000256" key="1">
    <source>
        <dbReference type="ARBA" id="ARBA00022690"/>
    </source>
</evidence>
<dbReference type="Gene3D" id="2.30.39.10">
    <property type="entry name" value="Alpha-1-antitrypsin, domain 1"/>
    <property type="match status" value="1"/>
</dbReference>
<dbReference type="Pfam" id="PF00079">
    <property type="entry name" value="Serpin"/>
    <property type="match status" value="1"/>
</dbReference>
<dbReference type="AlphaFoldDB" id="B4JAP4"/>
<protein>
    <submittedName>
        <fullName evidence="5">GH11465</fullName>
    </submittedName>
</protein>
<evidence type="ECO:0000313" key="6">
    <source>
        <dbReference type="Proteomes" id="UP000001070"/>
    </source>
</evidence>
<evidence type="ECO:0000256" key="3">
    <source>
        <dbReference type="RuleBase" id="RU000411"/>
    </source>
</evidence>
<name>B4JAP4_DROGR</name>
<dbReference type="InterPro" id="IPR036186">
    <property type="entry name" value="Serpin_sf"/>
</dbReference>
<dbReference type="SUPFAM" id="SSF56574">
    <property type="entry name" value="Serpins"/>
    <property type="match status" value="1"/>
</dbReference>
<dbReference type="PANTHER" id="PTHR11461:SF342">
    <property type="entry name" value="SERINE PROTEASE INHIBITOR 28DC"/>
    <property type="match status" value="1"/>
</dbReference>
<dbReference type="eggNOG" id="KOG2392">
    <property type="taxonomic scope" value="Eukaryota"/>
</dbReference>
<accession>B4JAP4</accession>
<dbReference type="GO" id="GO:0004867">
    <property type="term" value="F:serine-type endopeptidase inhibitor activity"/>
    <property type="evidence" value="ECO:0007669"/>
    <property type="project" value="UniProtKB-KW"/>
</dbReference>
<proteinExistence type="inferred from homology"/>
<dbReference type="FunCoup" id="B4JAP4">
    <property type="interactions" value="63"/>
</dbReference>
<dbReference type="InterPro" id="IPR000215">
    <property type="entry name" value="Serpin_fam"/>
</dbReference>
<dbReference type="Gene3D" id="3.30.497.10">
    <property type="entry name" value="Antithrombin, subunit I, domain 2"/>
    <property type="match status" value="1"/>
</dbReference>